<dbReference type="RefSeq" id="WP_081346758.1">
    <property type="nucleotide sequence ID" value="NZ_FNKY01000001.1"/>
</dbReference>
<dbReference type="SUPFAM" id="SSF55961">
    <property type="entry name" value="Bet v1-like"/>
    <property type="match status" value="1"/>
</dbReference>
<evidence type="ECO:0000259" key="3">
    <source>
        <dbReference type="Pfam" id="PF03364"/>
    </source>
</evidence>
<organism evidence="4 5">
    <name type="scientific">Nitrosospira multiformis</name>
    <dbReference type="NCBI Taxonomy" id="1231"/>
    <lineage>
        <taxon>Bacteria</taxon>
        <taxon>Pseudomonadati</taxon>
        <taxon>Pseudomonadota</taxon>
        <taxon>Betaproteobacteria</taxon>
        <taxon>Nitrosomonadales</taxon>
        <taxon>Nitrosomonadaceae</taxon>
        <taxon>Nitrosospira</taxon>
    </lineage>
</organism>
<evidence type="ECO:0000313" key="5">
    <source>
        <dbReference type="Proteomes" id="UP000183471"/>
    </source>
</evidence>
<dbReference type="EMBL" id="FNKY01000001">
    <property type="protein sequence ID" value="SDQ85641.1"/>
    <property type="molecule type" value="Genomic_DNA"/>
</dbReference>
<sequence>MKIIATSVTFLPLLLLGEPVLAEGGKQSEKLNTSTVNSAAQIVQPHNSDIRVKVENDGEQIIVKATFTVPAAPQQVWAVLTDFDNISNFISSIQSSKVVGRSGDDIHVSQHAIEKYAFLTISLESVRKINLTPFKKIHERMISGSMRKMEETTQLLPEGNHTRIVYHAEIIPDVWILRFIGPHFIENEARKQFQEISNEIIRRKQLAVTTG</sequence>
<evidence type="ECO:0000256" key="1">
    <source>
        <dbReference type="ARBA" id="ARBA00008918"/>
    </source>
</evidence>
<dbReference type="InterPro" id="IPR023393">
    <property type="entry name" value="START-like_dom_sf"/>
</dbReference>
<dbReference type="Gene3D" id="3.30.530.20">
    <property type="match status" value="1"/>
</dbReference>
<accession>A0ABY0THR7</accession>
<evidence type="ECO:0000313" key="4">
    <source>
        <dbReference type="EMBL" id="SDQ85641.1"/>
    </source>
</evidence>
<protein>
    <submittedName>
        <fullName evidence="4">Carbon monoxide dehydrogenase subunit G</fullName>
    </submittedName>
</protein>
<feature type="domain" description="Coenzyme Q-binding protein COQ10 START" evidence="3">
    <location>
        <begin position="69"/>
        <end position="179"/>
    </location>
</feature>
<proteinExistence type="inferred from homology"/>
<dbReference type="InterPro" id="IPR005031">
    <property type="entry name" value="COQ10_START"/>
</dbReference>
<name>A0ABY0THR7_9PROT</name>
<reference evidence="4 5" key="1">
    <citation type="submission" date="2016-10" db="EMBL/GenBank/DDBJ databases">
        <authorList>
            <person name="Varghese N."/>
            <person name="Submissions S."/>
        </authorList>
    </citation>
    <scope>NUCLEOTIDE SEQUENCE [LARGE SCALE GENOMIC DNA]</scope>
    <source>
        <strain evidence="4 5">Nl1</strain>
    </source>
</reference>
<gene>
    <name evidence="4" type="ORF">SAMN05216402_2566</name>
</gene>
<comment type="caution">
    <text evidence="4">The sequence shown here is derived from an EMBL/GenBank/DDBJ whole genome shotgun (WGS) entry which is preliminary data.</text>
</comment>
<evidence type="ECO:0000256" key="2">
    <source>
        <dbReference type="SAM" id="SignalP"/>
    </source>
</evidence>
<dbReference type="Pfam" id="PF03364">
    <property type="entry name" value="Polyketide_cyc"/>
    <property type="match status" value="1"/>
</dbReference>
<feature type="signal peptide" evidence="2">
    <location>
        <begin position="1"/>
        <end position="22"/>
    </location>
</feature>
<feature type="chain" id="PRO_5045660053" evidence="2">
    <location>
        <begin position="23"/>
        <end position="211"/>
    </location>
</feature>
<comment type="similarity">
    <text evidence="1">Belongs to the ribosome association toxin RatA family.</text>
</comment>
<keyword evidence="2" id="KW-0732">Signal</keyword>
<keyword evidence="5" id="KW-1185">Reference proteome</keyword>
<dbReference type="Proteomes" id="UP000183471">
    <property type="component" value="Unassembled WGS sequence"/>
</dbReference>